<protein>
    <submittedName>
        <fullName evidence="7">Uncharacterized protein</fullName>
    </submittedName>
</protein>
<dbReference type="Ensembl" id="ENSCINT00000037078.1">
    <property type="protein sequence ID" value="ENSCINP00000031944.1"/>
    <property type="gene ID" value="ENSCING00000020541.1"/>
</dbReference>
<dbReference type="FunCoup" id="H2XQL0">
    <property type="interactions" value="16"/>
</dbReference>
<keyword evidence="4 6" id="KW-1133">Transmembrane helix</keyword>
<dbReference type="GeneID" id="100177179"/>
<accession>A0A1W2WDK8</accession>
<proteinExistence type="inferred from homology"/>
<dbReference type="OrthoDB" id="10072648at2759"/>
<evidence type="ECO:0000256" key="3">
    <source>
        <dbReference type="ARBA" id="ARBA00022692"/>
    </source>
</evidence>
<dbReference type="Proteomes" id="UP000008144">
    <property type="component" value="Chromosome 7"/>
</dbReference>
<dbReference type="GO" id="GO:0016020">
    <property type="term" value="C:membrane"/>
    <property type="evidence" value="ECO:0007669"/>
    <property type="project" value="UniProtKB-SubCell"/>
</dbReference>
<dbReference type="InterPro" id="IPR026770">
    <property type="entry name" value="RNase_K"/>
</dbReference>
<evidence type="ECO:0000256" key="4">
    <source>
        <dbReference type="ARBA" id="ARBA00022989"/>
    </source>
</evidence>
<sequence>MIKIIGPKCSTCCMLTSVWGIIMMLCLGGAYKLRSPALYKDIPIDFKNAALASNQKEVFAAYDSSGTNCFIAAGLYVLVLFFSLWQWKVNKSLQTYTVR</sequence>
<evidence type="ECO:0000256" key="5">
    <source>
        <dbReference type="ARBA" id="ARBA00023136"/>
    </source>
</evidence>
<feature type="transmembrane region" description="Helical" evidence="6">
    <location>
        <begin position="12"/>
        <end position="31"/>
    </location>
</feature>
<dbReference type="STRING" id="7719.ENSCINP00000031944"/>
<keyword evidence="8" id="KW-1185">Reference proteome</keyword>
<dbReference type="InParanoid" id="H2XQL0"/>
<organism evidence="7 8">
    <name type="scientific">Ciona intestinalis</name>
    <name type="common">Transparent sea squirt</name>
    <name type="synonym">Ascidia intestinalis</name>
    <dbReference type="NCBI Taxonomy" id="7719"/>
    <lineage>
        <taxon>Eukaryota</taxon>
        <taxon>Metazoa</taxon>
        <taxon>Chordata</taxon>
        <taxon>Tunicata</taxon>
        <taxon>Ascidiacea</taxon>
        <taxon>Phlebobranchia</taxon>
        <taxon>Cionidae</taxon>
        <taxon>Ciona</taxon>
    </lineage>
</organism>
<dbReference type="GO" id="GO:0004521">
    <property type="term" value="F:RNA endonuclease activity"/>
    <property type="evidence" value="ECO:0000318"/>
    <property type="project" value="GO_Central"/>
</dbReference>
<comment type="subcellular location">
    <subcellularLocation>
        <location evidence="1">Membrane</location>
        <topology evidence="1">Multi-pass membrane protein</topology>
    </subcellularLocation>
</comment>
<evidence type="ECO:0000256" key="6">
    <source>
        <dbReference type="SAM" id="Phobius"/>
    </source>
</evidence>
<keyword evidence="3 6" id="KW-0812">Transmembrane</keyword>
<dbReference type="PANTHER" id="PTHR31733">
    <property type="entry name" value="RIBONUCLEASE KAPPA"/>
    <property type="match status" value="1"/>
</dbReference>
<dbReference type="HOGENOM" id="CLU_140554_2_1_1"/>
<reference evidence="7" key="2">
    <citation type="journal article" date="2008" name="Genome Biol.">
        <title>Improved genome assembly and evidence-based global gene model set for the chordate Ciona intestinalis: new insight into intron and operon populations.</title>
        <authorList>
            <person name="Satou Y."/>
            <person name="Mineta K."/>
            <person name="Ogasawara M."/>
            <person name="Sasakura Y."/>
            <person name="Shoguchi E."/>
            <person name="Ueno K."/>
            <person name="Yamada L."/>
            <person name="Matsumoto J."/>
            <person name="Wasserscheid J."/>
            <person name="Dewar K."/>
            <person name="Wiley G.B."/>
            <person name="Macmil S.L."/>
            <person name="Roe B.A."/>
            <person name="Zeller R.W."/>
            <person name="Hastings K.E."/>
            <person name="Lemaire P."/>
            <person name="Lindquist E."/>
            <person name="Endo T."/>
            <person name="Hotta K."/>
            <person name="Inaba K."/>
        </authorList>
    </citation>
    <scope>NUCLEOTIDE SEQUENCE [LARGE SCALE GENOMIC DNA]</scope>
    <source>
        <strain evidence="7">wild type</strain>
    </source>
</reference>
<keyword evidence="5 6" id="KW-0472">Membrane</keyword>
<name>H2XQL0_CIOIN</name>
<evidence type="ECO:0000256" key="1">
    <source>
        <dbReference type="ARBA" id="ARBA00004141"/>
    </source>
</evidence>
<accession>H2XQL0</accession>
<reference evidence="8" key="1">
    <citation type="journal article" date="2002" name="Science">
        <title>The draft genome of Ciona intestinalis: insights into chordate and vertebrate origins.</title>
        <authorList>
            <person name="Dehal P."/>
            <person name="Satou Y."/>
            <person name="Campbell R.K."/>
            <person name="Chapman J."/>
            <person name="Degnan B."/>
            <person name="De Tomaso A."/>
            <person name="Davidson B."/>
            <person name="Di Gregorio A."/>
            <person name="Gelpke M."/>
            <person name="Goodstein D.M."/>
            <person name="Harafuji N."/>
            <person name="Hastings K.E."/>
            <person name="Ho I."/>
            <person name="Hotta K."/>
            <person name="Huang W."/>
            <person name="Kawashima T."/>
            <person name="Lemaire P."/>
            <person name="Martinez D."/>
            <person name="Meinertzhagen I.A."/>
            <person name="Necula S."/>
            <person name="Nonaka M."/>
            <person name="Putnam N."/>
            <person name="Rash S."/>
            <person name="Saiga H."/>
            <person name="Satake M."/>
            <person name="Terry A."/>
            <person name="Yamada L."/>
            <person name="Wang H.G."/>
            <person name="Awazu S."/>
            <person name="Azumi K."/>
            <person name="Boore J."/>
            <person name="Branno M."/>
            <person name="Chin-Bow S."/>
            <person name="DeSantis R."/>
            <person name="Doyle S."/>
            <person name="Francino P."/>
            <person name="Keys D.N."/>
            <person name="Haga S."/>
            <person name="Hayashi H."/>
            <person name="Hino K."/>
            <person name="Imai K.S."/>
            <person name="Inaba K."/>
            <person name="Kano S."/>
            <person name="Kobayashi K."/>
            <person name="Kobayashi M."/>
            <person name="Lee B.I."/>
            <person name="Makabe K.W."/>
            <person name="Manohar C."/>
            <person name="Matassi G."/>
            <person name="Medina M."/>
            <person name="Mochizuki Y."/>
            <person name="Mount S."/>
            <person name="Morishita T."/>
            <person name="Miura S."/>
            <person name="Nakayama A."/>
            <person name="Nishizaka S."/>
            <person name="Nomoto H."/>
            <person name="Ohta F."/>
            <person name="Oishi K."/>
            <person name="Rigoutsos I."/>
            <person name="Sano M."/>
            <person name="Sasaki A."/>
            <person name="Sasakura Y."/>
            <person name="Shoguchi E."/>
            <person name="Shin-i T."/>
            <person name="Spagnuolo A."/>
            <person name="Stainier D."/>
            <person name="Suzuki M.M."/>
            <person name="Tassy O."/>
            <person name="Takatori N."/>
            <person name="Tokuoka M."/>
            <person name="Yagi K."/>
            <person name="Yoshizaki F."/>
            <person name="Wada S."/>
            <person name="Zhang C."/>
            <person name="Hyatt P.D."/>
            <person name="Larimer F."/>
            <person name="Detter C."/>
            <person name="Doggett N."/>
            <person name="Glavina T."/>
            <person name="Hawkins T."/>
            <person name="Richardson P."/>
            <person name="Lucas S."/>
            <person name="Kohara Y."/>
            <person name="Levine M."/>
            <person name="Satoh N."/>
            <person name="Rokhsar D.S."/>
        </authorList>
    </citation>
    <scope>NUCLEOTIDE SEQUENCE [LARGE SCALE GENOMIC DNA]</scope>
</reference>
<evidence type="ECO:0000313" key="7">
    <source>
        <dbReference type="Ensembl" id="ENSCINP00000031944.1"/>
    </source>
</evidence>
<feature type="transmembrane region" description="Helical" evidence="6">
    <location>
        <begin position="65"/>
        <end position="85"/>
    </location>
</feature>
<dbReference type="EMBL" id="EAAA01002354">
    <property type="status" value="NOT_ANNOTATED_CDS"/>
    <property type="molecule type" value="Genomic_DNA"/>
</dbReference>
<evidence type="ECO:0000313" key="8">
    <source>
        <dbReference type="Proteomes" id="UP000008144"/>
    </source>
</evidence>
<dbReference type="KEGG" id="cin:100177179"/>
<dbReference type="OMA" id="SNNCFIA"/>
<comment type="similarity">
    <text evidence="2">Belongs to the RNase K family.</text>
</comment>
<evidence type="ECO:0000256" key="2">
    <source>
        <dbReference type="ARBA" id="ARBA00008458"/>
    </source>
</evidence>
<dbReference type="AlphaFoldDB" id="H2XQL0"/>
<reference evidence="7" key="3">
    <citation type="submission" date="2025-08" db="UniProtKB">
        <authorList>
            <consortium name="Ensembl"/>
        </authorList>
    </citation>
    <scope>IDENTIFICATION</scope>
</reference>
<dbReference type="GeneTree" id="ENSGT00940000171373"/>
<reference evidence="7" key="4">
    <citation type="submission" date="2025-09" db="UniProtKB">
        <authorList>
            <consortium name="Ensembl"/>
        </authorList>
    </citation>
    <scope>IDENTIFICATION</scope>
</reference>